<evidence type="ECO:0000259" key="11">
    <source>
        <dbReference type="PROSITE" id="PS51161"/>
    </source>
</evidence>
<dbReference type="SMART" id="SM00306">
    <property type="entry name" value="HintN"/>
    <property type="match status" value="1"/>
</dbReference>
<evidence type="ECO:0000256" key="1">
    <source>
        <dbReference type="ARBA" id="ARBA00010406"/>
    </source>
</evidence>
<sequence>MKIQKRDGSLEQLSFDKIIYRLKKLCNDKSLGVLKTIDPDVVAQRVVSSIYDGVTSTELDEEAARIAVNMTENLEYGQLASRIIISNLHKSTMECFSEVMESLYNNTDKAGAPMPVIADDIMEIIRTNKDTLNFAIEYSRDYLFDYFGYKTLEKGYLLKLLDKQTGKMNVVERPQHLYMRVAVGIHKGDIEAVVKTYHYISQHYYTHASPTMFNASTRLAALSSCYLMGSFDAIEGIYKTITDCARISKLGGGIGVHISNIRAKGSIIRGTNGVSDGIIPMIKVYNSTAAYVNQCITPDTIVYSKDGFKRMDEITTNDYLITNDGSFKKVNEVIVNIKNESLYVIENHASVDPLKCTGEHDIYVIKDNLGAGRVRDLVMRGMRKPEFIPASQVKMGYYMGYPMPTYEVDIPEISKEQCRLYGIFVGDGSIIQSSTTTRYQVTLNNKKKLSTKAFVIDFLNKCDIHYWIANECEISFAYNQTNIAKTGIRKDMLYDDHHDKFIDQRFLHLPKEKASMLLKGLLETDGCQTTTCLWYMTTDKNLVYSIKYLLLRFGILTSCQTVNKVGQVMNYNKRGHPIISRKICYNLRIPKVQVLKDLGIKTEFECQQKVNYFEADGILYTRIKNIQKVHYAGDVYDFNMIDNHNYLTDMGLVHNSGKRKGSFALYTEPWHADILEFLDLKKNQGHDDVRARDLFYALWTPDLFMKQVEADGDWYLMCPDECPGLTNAYGEAFEALYLKYVEEKRYKRVVKAQEVWKKVLDAQIETGVPYIGYKDSVNRKCNQKSLGTIKSSNLCCEISLYSDHKEYAVCNLCSIALPKFVEYDAKGKPFYNFEKLREVSQYVVEPMNKVIDNNHYPTEETRLSNMKHRPLGIGIQGLADVYFKMRIPFESPEAAQLNREIFETLYYGVMRASIDLAKREGPYSSFAGSPFSEGKLQFDLAAEFDGIDLTQFLTGRWDWNALKADLKQYGARNSMLTALMPTASSAQIMNNSECFEPIDSCIFKRRVLSGEYMVVNKYLVAELVKLGLWNKTMKDTIIAHDGSIQAIPEIPDDIKQIYKTVWEVSMKSVIEQSRDRQAFVDQMQSMNLFMANPNYKKLTSMHFYSWKANLKTGMYYLRSRASSSAGKFSIDANLEKKIRAKQESGKKLTKNEEKLLCSIDNREGCEMCSS</sequence>
<keyword evidence="6" id="KW-0067">ATP-binding</keyword>
<dbReference type="InterPro" id="IPR027434">
    <property type="entry name" value="Homing_endonucl"/>
</dbReference>
<dbReference type="InterPro" id="IPR004042">
    <property type="entry name" value="Intein_endonuc_central"/>
</dbReference>
<evidence type="ECO:0000256" key="5">
    <source>
        <dbReference type="ARBA" id="ARBA00022813"/>
    </source>
</evidence>
<dbReference type="Pfam" id="PF02867">
    <property type="entry name" value="Ribonuc_red_lgC"/>
    <property type="match status" value="2"/>
</dbReference>
<dbReference type="PRINTS" id="PR00379">
    <property type="entry name" value="INTEIN"/>
</dbReference>
<dbReference type="InterPro" id="IPR013509">
    <property type="entry name" value="RNR_lsu_N"/>
</dbReference>
<dbReference type="PROSITE" id="PS50819">
    <property type="entry name" value="INTEIN_ENDONUCLEASE"/>
    <property type="match status" value="1"/>
</dbReference>
<dbReference type="PANTHER" id="PTHR11573:SF6">
    <property type="entry name" value="RIBONUCLEOSIDE-DIPHOSPHATE REDUCTASE LARGE SUBUNIT"/>
    <property type="match status" value="1"/>
</dbReference>
<dbReference type="EMBL" id="MN739892">
    <property type="protein sequence ID" value="QHT76262.1"/>
    <property type="molecule type" value="Genomic_DNA"/>
</dbReference>
<dbReference type="AlphaFoldDB" id="A0A6C0H6R1"/>
<dbReference type="GO" id="GO:0009263">
    <property type="term" value="P:deoxyribonucleotide biosynthetic process"/>
    <property type="evidence" value="ECO:0007669"/>
    <property type="project" value="UniProtKB-KW"/>
</dbReference>
<keyword evidence="9" id="KW-0215">Deoxyribonucleotide synthesis</keyword>
<keyword evidence="7" id="KW-0651">Protein splicing</keyword>
<dbReference type="PROSITE" id="PS51161">
    <property type="entry name" value="ATP_CONE"/>
    <property type="match status" value="1"/>
</dbReference>
<accession>A0A6C0H6R1</accession>
<evidence type="ECO:0000256" key="7">
    <source>
        <dbReference type="ARBA" id="ARBA00023000"/>
    </source>
</evidence>
<dbReference type="InterPro" id="IPR006142">
    <property type="entry name" value="INTEIN"/>
</dbReference>
<protein>
    <recommendedName>
        <fullName evidence="2">ribonucleoside-diphosphate reductase</fullName>
        <ecNumber evidence="2">1.17.4.1</ecNumber>
    </recommendedName>
</protein>
<dbReference type="GO" id="GO:0004519">
    <property type="term" value="F:endonuclease activity"/>
    <property type="evidence" value="ECO:0007669"/>
    <property type="project" value="InterPro"/>
</dbReference>
<dbReference type="PRINTS" id="PR01183">
    <property type="entry name" value="RIBORDTASEM1"/>
</dbReference>
<dbReference type="GO" id="GO:0016539">
    <property type="term" value="P:intein-mediated protein splicing"/>
    <property type="evidence" value="ECO:0007669"/>
    <property type="project" value="InterPro"/>
</dbReference>
<dbReference type="CDD" id="cd00081">
    <property type="entry name" value="Hint"/>
    <property type="match status" value="1"/>
</dbReference>
<dbReference type="GO" id="GO:0005971">
    <property type="term" value="C:ribonucleoside-diphosphate reductase complex"/>
    <property type="evidence" value="ECO:0007669"/>
    <property type="project" value="TreeGrafter"/>
</dbReference>
<keyword evidence="5" id="KW-0068">Autocatalytic cleavage</keyword>
<dbReference type="Pfam" id="PF14528">
    <property type="entry name" value="LAGLIDADG_3"/>
    <property type="match status" value="1"/>
</dbReference>
<proteinExistence type="inferred from homology"/>
<keyword evidence="4" id="KW-0547">Nucleotide-binding</keyword>
<evidence type="ECO:0000256" key="2">
    <source>
        <dbReference type="ARBA" id="ARBA00012274"/>
    </source>
</evidence>
<dbReference type="SUPFAM" id="SSF51998">
    <property type="entry name" value="PFL-like glycyl radical enzymes"/>
    <property type="match status" value="2"/>
</dbReference>
<dbReference type="InterPro" id="IPR004860">
    <property type="entry name" value="LAGLIDADG_dom"/>
</dbReference>
<evidence type="ECO:0000256" key="9">
    <source>
        <dbReference type="ARBA" id="ARBA00023116"/>
    </source>
</evidence>
<dbReference type="InterPro" id="IPR006141">
    <property type="entry name" value="Intein_N"/>
</dbReference>
<evidence type="ECO:0000313" key="12">
    <source>
        <dbReference type="EMBL" id="QHT76262.1"/>
    </source>
</evidence>
<evidence type="ECO:0000256" key="4">
    <source>
        <dbReference type="ARBA" id="ARBA00022741"/>
    </source>
</evidence>
<dbReference type="PROSITE" id="PS50818">
    <property type="entry name" value="INTEIN_C_TER"/>
    <property type="match status" value="1"/>
</dbReference>
<dbReference type="InterPro" id="IPR013346">
    <property type="entry name" value="NrdE_NrdA_C"/>
</dbReference>
<dbReference type="PROSITE" id="PS50817">
    <property type="entry name" value="INTEIN_N_TER"/>
    <property type="match status" value="1"/>
</dbReference>
<dbReference type="PANTHER" id="PTHR11573">
    <property type="entry name" value="RIBONUCLEOSIDE-DIPHOSPHATE REDUCTASE LARGE CHAIN"/>
    <property type="match status" value="1"/>
</dbReference>
<organism evidence="12">
    <name type="scientific">viral metagenome</name>
    <dbReference type="NCBI Taxonomy" id="1070528"/>
    <lineage>
        <taxon>unclassified sequences</taxon>
        <taxon>metagenomes</taxon>
        <taxon>organismal metagenomes</taxon>
    </lineage>
</organism>
<dbReference type="InterPro" id="IPR005144">
    <property type="entry name" value="ATP-cone_dom"/>
</dbReference>
<dbReference type="InterPro" id="IPR008926">
    <property type="entry name" value="RNR_R1-su_N"/>
</dbReference>
<dbReference type="InterPro" id="IPR036844">
    <property type="entry name" value="Hint_dom_sf"/>
</dbReference>
<dbReference type="UniPathway" id="UPA00326"/>
<dbReference type="Gene3D" id="3.10.28.10">
    <property type="entry name" value="Homing endonucleases"/>
    <property type="match status" value="1"/>
</dbReference>
<evidence type="ECO:0000256" key="3">
    <source>
        <dbReference type="ARBA" id="ARBA00022533"/>
    </source>
</evidence>
<dbReference type="InterPro" id="IPR039718">
    <property type="entry name" value="Rrm1"/>
</dbReference>
<dbReference type="InterPro" id="IPR003587">
    <property type="entry name" value="Hint_dom_N"/>
</dbReference>
<dbReference type="Pfam" id="PF03477">
    <property type="entry name" value="ATP-cone"/>
    <property type="match status" value="1"/>
</dbReference>
<dbReference type="SMART" id="SM00305">
    <property type="entry name" value="HintC"/>
    <property type="match status" value="1"/>
</dbReference>
<dbReference type="InterPro" id="IPR030934">
    <property type="entry name" value="Intein_C"/>
</dbReference>
<dbReference type="SUPFAM" id="SSF55608">
    <property type="entry name" value="Homing endonucleases"/>
    <property type="match status" value="1"/>
</dbReference>
<feature type="domain" description="ATP-cone" evidence="11">
    <location>
        <begin position="1"/>
        <end position="94"/>
    </location>
</feature>
<keyword evidence="3" id="KW-0021">Allosteric enzyme</keyword>
<dbReference type="Gene3D" id="3.20.70.20">
    <property type="match status" value="2"/>
</dbReference>
<comment type="similarity">
    <text evidence="1">Belongs to the ribonucleoside diphosphate reductase large chain family.</text>
</comment>
<dbReference type="EC" id="1.17.4.1" evidence="2"/>
<evidence type="ECO:0000256" key="6">
    <source>
        <dbReference type="ARBA" id="ARBA00022840"/>
    </source>
</evidence>
<dbReference type="InterPro" id="IPR000788">
    <property type="entry name" value="RNR_lg_C"/>
</dbReference>
<dbReference type="NCBIfam" id="TIGR02506">
    <property type="entry name" value="NrdE_NrdA"/>
    <property type="match status" value="1"/>
</dbReference>
<evidence type="ECO:0000256" key="8">
    <source>
        <dbReference type="ARBA" id="ARBA00023002"/>
    </source>
</evidence>
<reference evidence="12" key="1">
    <citation type="journal article" date="2020" name="Nature">
        <title>Giant virus diversity and host interactions through global metagenomics.</title>
        <authorList>
            <person name="Schulz F."/>
            <person name="Roux S."/>
            <person name="Paez-Espino D."/>
            <person name="Jungbluth S."/>
            <person name="Walsh D.A."/>
            <person name="Denef V.J."/>
            <person name="McMahon K.D."/>
            <person name="Konstantinidis K.T."/>
            <person name="Eloe-Fadrosh E.A."/>
            <person name="Kyrpides N.C."/>
            <person name="Woyke T."/>
        </authorList>
    </citation>
    <scope>NUCLEOTIDE SEQUENCE</scope>
    <source>
        <strain evidence="12">GVMAG-M-3300023179-73</strain>
    </source>
</reference>
<keyword evidence="8" id="KW-0560">Oxidoreductase</keyword>
<dbReference type="SUPFAM" id="SSF48168">
    <property type="entry name" value="R1 subunit of ribonucleotide reductase, N-terminal domain"/>
    <property type="match status" value="1"/>
</dbReference>
<evidence type="ECO:0000259" key="10">
    <source>
        <dbReference type="PROSITE" id="PS50819"/>
    </source>
</evidence>
<feature type="domain" description="DOD-type homing endonuclease" evidence="10">
    <location>
        <begin position="420"/>
        <end position="555"/>
    </location>
</feature>
<dbReference type="InterPro" id="IPR003586">
    <property type="entry name" value="Hint_dom_C"/>
</dbReference>
<dbReference type="Pfam" id="PF00317">
    <property type="entry name" value="Ribonuc_red_lgN"/>
    <property type="match status" value="1"/>
</dbReference>
<dbReference type="GO" id="GO:0005524">
    <property type="term" value="F:ATP binding"/>
    <property type="evidence" value="ECO:0007669"/>
    <property type="project" value="UniProtKB-KW"/>
</dbReference>
<dbReference type="GO" id="GO:0004748">
    <property type="term" value="F:ribonucleoside-diphosphate reductase activity, thioredoxin disulfide as acceptor"/>
    <property type="evidence" value="ECO:0007669"/>
    <property type="project" value="UniProtKB-EC"/>
</dbReference>
<dbReference type="SUPFAM" id="SSF51294">
    <property type="entry name" value="Hedgehog/intein (Hint) domain"/>
    <property type="match status" value="1"/>
</dbReference>
<name>A0A6C0H6R1_9ZZZZ</name>